<dbReference type="Proteomes" id="UP000246004">
    <property type="component" value="Unassembled WGS sequence"/>
</dbReference>
<evidence type="ECO:0008006" key="6">
    <source>
        <dbReference type="Google" id="ProtNLM"/>
    </source>
</evidence>
<dbReference type="AlphaFoldDB" id="A0A2A2HCR0"/>
<dbReference type="OrthoDB" id="120943at2157"/>
<keyword evidence="1" id="KW-0812">Transmembrane</keyword>
<evidence type="ECO:0000313" key="5">
    <source>
        <dbReference type="Proteomes" id="UP000246004"/>
    </source>
</evidence>
<dbReference type="InterPro" id="IPR002829">
    <property type="entry name" value="DUF116"/>
</dbReference>
<dbReference type="RefSeq" id="WP_095608886.1">
    <property type="nucleotide sequence ID" value="NZ_CAUHCB010000010.1"/>
</dbReference>
<name>A0A2A2HCR0_9EURY</name>
<evidence type="ECO:0000313" key="2">
    <source>
        <dbReference type="EMBL" id="PAV07219.1"/>
    </source>
</evidence>
<keyword evidence="4" id="KW-1185">Reference proteome</keyword>
<comment type="caution">
    <text evidence="2">The sequence shown here is derived from an EMBL/GenBank/DDBJ whole genome shotgun (WGS) entry which is preliminary data.</text>
</comment>
<reference evidence="2 4" key="2">
    <citation type="journal article" date="2017" name="BMC Genomics">
        <title>Genomic analysis of methanogenic archaea reveals a shift towards energy conservation.</title>
        <authorList>
            <person name="Gilmore S.P."/>
            <person name="Henske J.K."/>
            <person name="Sexton J.A."/>
            <person name="Solomon K.V."/>
            <person name="Seppala S."/>
            <person name="Yoo J.I."/>
            <person name="Huyett L.M."/>
            <person name="Pressman A."/>
            <person name="Cogan J.Z."/>
            <person name="Kivenson V."/>
            <person name="Peng X."/>
            <person name="Tan Y."/>
            <person name="Valentine D.L."/>
            <person name="O'Malley M.A."/>
        </authorList>
    </citation>
    <scope>NUCLEOTIDE SEQUENCE [LARGE SCALE GENOMIC DNA]</scope>
    <source>
        <strain evidence="2 4">1R-7</strain>
    </source>
</reference>
<dbReference type="PIRSF" id="PIRSF006594">
    <property type="entry name" value="UCP006594"/>
    <property type="match status" value="1"/>
</dbReference>
<feature type="transmembrane region" description="Helical" evidence="1">
    <location>
        <begin position="12"/>
        <end position="35"/>
    </location>
</feature>
<gene>
    <name evidence="2" type="ORF">ASJ82_05990</name>
    <name evidence="3" type="ORF">MSCUN_06330</name>
</gene>
<accession>A0A2A2HCR0</accession>
<dbReference type="Proteomes" id="UP000217528">
    <property type="component" value="Unassembled WGS sequence"/>
</dbReference>
<sequence>MDINIFTLIGELIVIAVIILAIFIIITLILGKTLLKTRKLLFPRLLLFTLDLTYPVIKKLLILFKKDDLLIDRISIDLRNRMNHNTFKTLDSKDVVIILPHCLRAQKCPAVLGNSGLECVECGKCSIGVFKIICDKKGIGLYVVPGSTFIKQVIKQRPIKGAIGVACPIDLNNMMTSLSQFTTQGVGLLKDGCINTLVNEDDVIEILNIPKPVTHYTKEEIRNGDNAFH</sequence>
<reference evidence="3 5" key="1">
    <citation type="submission" date="2016-04" db="EMBL/GenBank/DDBJ databases">
        <title>Genome sequence of Methanosphaera cuniculi DSM 4103.</title>
        <authorList>
            <person name="Poehlein A."/>
            <person name="Seedorf H."/>
            <person name="Daniel R."/>
        </authorList>
    </citation>
    <scope>NUCLEOTIDE SEQUENCE [LARGE SCALE GENOMIC DNA]</scope>
    <source>
        <strain evidence="3 5">DSM 4103</strain>
    </source>
</reference>
<keyword evidence="1" id="KW-0472">Membrane</keyword>
<evidence type="ECO:0000256" key="1">
    <source>
        <dbReference type="SAM" id="Phobius"/>
    </source>
</evidence>
<dbReference type="Pfam" id="PF01976">
    <property type="entry name" value="DUF116"/>
    <property type="match status" value="1"/>
</dbReference>
<dbReference type="EMBL" id="LWMS01000016">
    <property type="protein sequence ID" value="PWL08474.1"/>
    <property type="molecule type" value="Genomic_DNA"/>
</dbReference>
<dbReference type="PANTHER" id="PTHR43801">
    <property type="entry name" value="NUCLEOTIDE-BINDING PROTEIN-RELATED"/>
    <property type="match status" value="1"/>
</dbReference>
<organism evidence="2 4">
    <name type="scientific">Methanosphaera cuniculi</name>
    <dbReference type="NCBI Taxonomy" id="1077256"/>
    <lineage>
        <taxon>Archaea</taxon>
        <taxon>Methanobacteriati</taxon>
        <taxon>Methanobacteriota</taxon>
        <taxon>Methanomada group</taxon>
        <taxon>Methanobacteria</taxon>
        <taxon>Methanobacteriales</taxon>
        <taxon>Methanobacteriaceae</taxon>
        <taxon>Methanosphaera</taxon>
    </lineage>
</organism>
<proteinExistence type="predicted"/>
<evidence type="ECO:0000313" key="4">
    <source>
        <dbReference type="Proteomes" id="UP000217528"/>
    </source>
</evidence>
<evidence type="ECO:0000313" key="3">
    <source>
        <dbReference type="EMBL" id="PWL08474.1"/>
    </source>
</evidence>
<protein>
    <recommendedName>
        <fullName evidence="6">DUF116 domain-containing protein</fullName>
    </recommendedName>
</protein>
<dbReference type="PANTHER" id="PTHR43801:SF1">
    <property type="entry name" value="POLYPRENYL SYNTHETASE"/>
    <property type="match status" value="1"/>
</dbReference>
<keyword evidence="1" id="KW-1133">Transmembrane helix</keyword>
<dbReference type="EMBL" id="LMVN01000021">
    <property type="protein sequence ID" value="PAV07219.1"/>
    <property type="molecule type" value="Genomic_DNA"/>
</dbReference>